<dbReference type="EMBL" id="CABVLZ010000008">
    <property type="protein sequence ID" value="VVU95699.1"/>
    <property type="molecule type" value="Genomic_DNA"/>
</dbReference>
<name>A0A5E8CLC2_9ZZZZ</name>
<sequence length="176" mass="20900">MIINQFPIEYKNMGDKMRGDIIEINTTKNYPKHAEKIGIIEYDLSDESIGFIFTSYKYEDLPFVCCLHLSKEKFHNTNNLSKFILKLKLFIMVNPKYKTKRMELFVIGRVLNSSDINKAESILNEYDKLNCKILFANINQDISKQFHAYYYVSKYLRLLVESKDGLNSKWYFNKFI</sequence>
<evidence type="ECO:0000313" key="1">
    <source>
        <dbReference type="EMBL" id="VVU95699.1"/>
    </source>
</evidence>
<accession>A0A5E8CLC2</accession>
<gene>
    <name evidence="1" type="ORF">CPAV1605_1454</name>
</gene>
<proteinExistence type="predicted"/>
<dbReference type="AlphaFoldDB" id="A0A5E8CLC2"/>
<reference evidence="1" key="1">
    <citation type="submission" date="2019-09" db="EMBL/GenBank/DDBJ databases">
        <authorList>
            <person name="Needham M D."/>
        </authorList>
    </citation>
    <scope>NUCLEOTIDE SEQUENCE</scope>
</reference>
<protein>
    <submittedName>
        <fullName evidence="1">Uncharacterized protein</fullName>
    </submittedName>
</protein>
<organism evidence="1">
    <name type="scientific">seawater metagenome</name>
    <dbReference type="NCBI Taxonomy" id="1561972"/>
    <lineage>
        <taxon>unclassified sequences</taxon>
        <taxon>metagenomes</taxon>
        <taxon>ecological metagenomes</taxon>
    </lineage>
</organism>